<evidence type="ECO:0000256" key="1">
    <source>
        <dbReference type="SAM" id="Phobius"/>
    </source>
</evidence>
<keyword evidence="2" id="KW-0732">Signal</keyword>
<dbReference type="Pfam" id="PF16491">
    <property type="entry name" value="Peptidase_M48_N"/>
    <property type="match status" value="1"/>
</dbReference>
<feature type="transmembrane region" description="Helical" evidence="1">
    <location>
        <begin position="111"/>
        <end position="128"/>
    </location>
</feature>
<gene>
    <name evidence="5" type="ORF">NE237_030071</name>
</gene>
<sequence>MGLAFVVTLGTIVLRSVHGEELIDLRKQVDAKLYNLKMELSVQDSKHRKTLYELEKGVDGLFDSFARLDSRISSVRQTDAKIGDHLQIANSQRVTVSQTIDLIKYSSPGDLWNLDLYFLMIVVLLRLIQWHRNCRVMEQRVTALLDKLLVKPSLVNLPPVEQGGLPLYLRMLVVVYEKTQNLAREPTTLKKGGPYLAIYLWGFMFFLSIVMMTIYPILIAPFFSVHPATIANDVKPVFHCLVDQVSQYLTEGLERGRESLNEAAALRERQKLLLVKAVSDLSGGGATLW</sequence>
<dbReference type="Pfam" id="PF20667">
    <property type="entry name" value="Sec10_N"/>
    <property type="match status" value="1"/>
</dbReference>
<keyword evidence="1" id="KW-0472">Membrane</keyword>
<reference evidence="5" key="1">
    <citation type="journal article" date="2023" name="Plant J.">
        <title>The genome of the king protea, Protea cynaroides.</title>
        <authorList>
            <person name="Chang J."/>
            <person name="Duong T.A."/>
            <person name="Schoeman C."/>
            <person name="Ma X."/>
            <person name="Roodt D."/>
            <person name="Barker N."/>
            <person name="Li Z."/>
            <person name="Van de Peer Y."/>
            <person name="Mizrachi E."/>
        </authorList>
    </citation>
    <scope>NUCLEOTIDE SEQUENCE</scope>
    <source>
        <tissue evidence="5">Young leaves</tissue>
    </source>
</reference>
<dbReference type="GO" id="GO:0000145">
    <property type="term" value="C:exocyst"/>
    <property type="evidence" value="ECO:0007669"/>
    <property type="project" value="TreeGrafter"/>
</dbReference>
<evidence type="ECO:0000313" key="5">
    <source>
        <dbReference type="EMBL" id="KAJ4953239.1"/>
    </source>
</evidence>
<dbReference type="EMBL" id="JAMYWD010000012">
    <property type="protein sequence ID" value="KAJ4953239.1"/>
    <property type="molecule type" value="Genomic_DNA"/>
</dbReference>
<dbReference type="InterPro" id="IPR009976">
    <property type="entry name" value="Sec10-like"/>
</dbReference>
<evidence type="ECO:0000256" key="2">
    <source>
        <dbReference type="SAM" id="SignalP"/>
    </source>
</evidence>
<evidence type="ECO:0000259" key="3">
    <source>
        <dbReference type="Pfam" id="PF16491"/>
    </source>
</evidence>
<feature type="transmembrane region" description="Helical" evidence="1">
    <location>
        <begin position="198"/>
        <end position="223"/>
    </location>
</feature>
<dbReference type="OrthoDB" id="10605592at2759"/>
<feature type="chain" id="PRO_5040304991" evidence="2">
    <location>
        <begin position="20"/>
        <end position="289"/>
    </location>
</feature>
<organism evidence="5 6">
    <name type="scientific">Protea cynaroides</name>
    <dbReference type="NCBI Taxonomy" id="273540"/>
    <lineage>
        <taxon>Eukaryota</taxon>
        <taxon>Viridiplantae</taxon>
        <taxon>Streptophyta</taxon>
        <taxon>Embryophyta</taxon>
        <taxon>Tracheophyta</taxon>
        <taxon>Spermatophyta</taxon>
        <taxon>Magnoliopsida</taxon>
        <taxon>Proteales</taxon>
        <taxon>Proteaceae</taxon>
        <taxon>Protea</taxon>
    </lineage>
</organism>
<name>A0A9Q0JUI0_9MAGN</name>
<dbReference type="PANTHER" id="PTHR12100:SF0">
    <property type="entry name" value="EXOCYST COMPLEX COMPONENT 5"/>
    <property type="match status" value="1"/>
</dbReference>
<keyword evidence="1" id="KW-0812">Transmembrane</keyword>
<feature type="domain" description="CAAX prenyl protease 1 N-terminal" evidence="3">
    <location>
        <begin position="189"/>
        <end position="223"/>
    </location>
</feature>
<dbReference type="GO" id="GO:0006893">
    <property type="term" value="P:Golgi to plasma membrane transport"/>
    <property type="evidence" value="ECO:0007669"/>
    <property type="project" value="TreeGrafter"/>
</dbReference>
<dbReference type="InterPro" id="IPR048625">
    <property type="entry name" value="Sec10_N"/>
</dbReference>
<feature type="domain" description="Exocyst complex component Sec10 N-terminal" evidence="4">
    <location>
        <begin position="20"/>
        <end position="105"/>
    </location>
</feature>
<dbReference type="InterPro" id="IPR032456">
    <property type="entry name" value="Peptidase_M48_N"/>
</dbReference>
<keyword evidence="6" id="KW-1185">Reference proteome</keyword>
<evidence type="ECO:0000259" key="4">
    <source>
        <dbReference type="Pfam" id="PF20667"/>
    </source>
</evidence>
<dbReference type="GO" id="GO:0006887">
    <property type="term" value="P:exocytosis"/>
    <property type="evidence" value="ECO:0007669"/>
    <property type="project" value="TreeGrafter"/>
</dbReference>
<comment type="caution">
    <text evidence="5">The sequence shown here is derived from an EMBL/GenBank/DDBJ whole genome shotgun (WGS) entry which is preliminary data.</text>
</comment>
<evidence type="ECO:0000313" key="6">
    <source>
        <dbReference type="Proteomes" id="UP001141806"/>
    </source>
</evidence>
<proteinExistence type="predicted"/>
<dbReference type="PANTHER" id="PTHR12100">
    <property type="entry name" value="SEC10"/>
    <property type="match status" value="1"/>
</dbReference>
<protein>
    <submittedName>
        <fullName evidence="5">Uncharacterized protein</fullName>
    </submittedName>
</protein>
<dbReference type="AlphaFoldDB" id="A0A9Q0JUI0"/>
<feature type="signal peptide" evidence="2">
    <location>
        <begin position="1"/>
        <end position="19"/>
    </location>
</feature>
<accession>A0A9Q0JUI0</accession>
<dbReference type="Proteomes" id="UP001141806">
    <property type="component" value="Unassembled WGS sequence"/>
</dbReference>
<keyword evidence="1" id="KW-1133">Transmembrane helix</keyword>